<feature type="region of interest" description="Disordered" evidence="2">
    <location>
        <begin position="489"/>
        <end position="508"/>
    </location>
</feature>
<feature type="region of interest" description="Disordered" evidence="2">
    <location>
        <begin position="571"/>
        <end position="593"/>
    </location>
</feature>
<name>A0AB34J5L4_PRYPA</name>
<evidence type="ECO:0008006" key="5">
    <source>
        <dbReference type="Google" id="ProtNLM"/>
    </source>
</evidence>
<feature type="coiled-coil region" evidence="1">
    <location>
        <begin position="109"/>
        <end position="150"/>
    </location>
</feature>
<organism evidence="3 4">
    <name type="scientific">Prymnesium parvum</name>
    <name type="common">Toxic golden alga</name>
    <dbReference type="NCBI Taxonomy" id="97485"/>
    <lineage>
        <taxon>Eukaryota</taxon>
        <taxon>Haptista</taxon>
        <taxon>Haptophyta</taxon>
        <taxon>Prymnesiophyceae</taxon>
        <taxon>Prymnesiales</taxon>
        <taxon>Prymnesiaceae</taxon>
        <taxon>Prymnesium</taxon>
    </lineage>
</organism>
<reference evidence="3 4" key="1">
    <citation type="journal article" date="2024" name="Science">
        <title>Giant polyketide synthase enzymes in the biosynthesis of giant marine polyether toxins.</title>
        <authorList>
            <person name="Fallon T.R."/>
            <person name="Shende V.V."/>
            <person name="Wierzbicki I.H."/>
            <person name="Pendleton A.L."/>
            <person name="Watervoot N.F."/>
            <person name="Auber R.P."/>
            <person name="Gonzalez D.J."/>
            <person name="Wisecaver J.H."/>
            <person name="Moore B.S."/>
        </authorList>
    </citation>
    <scope>NUCLEOTIDE SEQUENCE [LARGE SCALE GENOMIC DNA]</scope>
    <source>
        <strain evidence="3 4">12B1</strain>
    </source>
</reference>
<gene>
    <name evidence="3" type="ORF">AB1Y20_005379</name>
</gene>
<feature type="compositionally biased region" description="Low complexity" evidence="2">
    <location>
        <begin position="66"/>
        <end position="75"/>
    </location>
</feature>
<dbReference type="InterPro" id="IPR011011">
    <property type="entry name" value="Znf_FYVE_PHD"/>
</dbReference>
<dbReference type="AlphaFoldDB" id="A0AB34J5L4"/>
<feature type="region of interest" description="Disordered" evidence="2">
    <location>
        <begin position="420"/>
        <end position="444"/>
    </location>
</feature>
<dbReference type="SUPFAM" id="SSF57903">
    <property type="entry name" value="FYVE/PHD zinc finger"/>
    <property type="match status" value="1"/>
</dbReference>
<keyword evidence="4" id="KW-1185">Reference proteome</keyword>
<evidence type="ECO:0000256" key="1">
    <source>
        <dbReference type="SAM" id="Coils"/>
    </source>
</evidence>
<evidence type="ECO:0000256" key="2">
    <source>
        <dbReference type="SAM" id="MobiDB-lite"/>
    </source>
</evidence>
<accession>A0AB34J5L4</accession>
<keyword evidence="1" id="KW-0175">Coiled coil</keyword>
<feature type="compositionally biased region" description="Polar residues" evidence="2">
    <location>
        <begin position="581"/>
        <end position="593"/>
    </location>
</feature>
<comment type="caution">
    <text evidence="3">The sequence shown here is derived from an EMBL/GenBank/DDBJ whole genome shotgun (WGS) entry which is preliminary data.</text>
</comment>
<evidence type="ECO:0000313" key="3">
    <source>
        <dbReference type="EMBL" id="KAL1512110.1"/>
    </source>
</evidence>
<dbReference type="Proteomes" id="UP001515480">
    <property type="component" value="Unassembled WGS sequence"/>
</dbReference>
<dbReference type="EMBL" id="JBGBPQ010000013">
    <property type="protein sequence ID" value="KAL1512110.1"/>
    <property type="molecule type" value="Genomic_DNA"/>
</dbReference>
<feature type="region of interest" description="Disordered" evidence="2">
    <location>
        <begin position="59"/>
        <end position="78"/>
    </location>
</feature>
<evidence type="ECO:0000313" key="4">
    <source>
        <dbReference type="Proteomes" id="UP001515480"/>
    </source>
</evidence>
<sequence>MALDEGVWSVGLQVKLLVSEKEGQEKHARELEHRLQQAHNLIACLRDEARETQLQLREAQRRQQEAEQQSVSQKQAAEDQCSRHALALRMAGETSRSTQSLLSQQGQELHQLRSLLRGHEAELARLKIEKEGASELAASLQQRVEEVSRALGMAVRSEECFKAALHDVRKEHEAMWDKLRACEDEQKKLAPVHQLEAALRAEREKSARTQASLEACAHDVSVKEEEIASLRQENAARQQALAHADHELQKRHDLHLRSEETASSLTEQLQYALQRTLRSAEAHENLTRKAAHDGLLVELLLRELAHADAHAHAAQLCASLEQKEVDARLRKRLTLSLEWILIVACPLSTLGTDTAAHLSLPPHDTYAEAAEARVDAFRMLTRGVAAELDEAREKLCEQLKANAALEQQLDGVAFRAAAEAGRTSPARDTAPEEGCLTDEDATRRVERNYGIEQETRPRPQASLTPLACASHSVGTATGAIAVLRDEPEEVAEAPRGDEAASESLEASEGVGEDVRRCSQCHDVLYGARSTCVVCGSEFHARCCNRSAQELNKNFTCSSCTPKRAAASLLAGSSKRRKGRRFTSQQQSNVLSMI</sequence>
<proteinExistence type="predicted"/>
<protein>
    <recommendedName>
        <fullName evidence="5">Zinc finger PHD-type domain-containing protein</fullName>
    </recommendedName>
</protein>